<dbReference type="GO" id="GO:0003677">
    <property type="term" value="F:DNA binding"/>
    <property type="evidence" value="ECO:0007669"/>
    <property type="project" value="UniProtKB-UniRule"/>
</dbReference>
<feature type="domain" description="Core-binding (CB)" evidence="7">
    <location>
        <begin position="22"/>
        <end position="99"/>
    </location>
</feature>
<evidence type="ECO:0000259" key="7">
    <source>
        <dbReference type="PROSITE" id="PS51900"/>
    </source>
</evidence>
<evidence type="ECO:0000256" key="1">
    <source>
        <dbReference type="ARBA" id="ARBA00022829"/>
    </source>
</evidence>
<dbReference type="GO" id="GO:0007059">
    <property type="term" value="P:chromosome segregation"/>
    <property type="evidence" value="ECO:0007669"/>
    <property type="project" value="UniProtKB-KW"/>
</dbReference>
<keyword evidence="4" id="KW-0233">DNA recombination</keyword>
<dbReference type="AlphaFoldDB" id="A0A5C7FPB0"/>
<dbReference type="InterPro" id="IPR002104">
    <property type="entry name" value="Integrase_catalytic"/>
</dbReference>
<dbReference type="Proteomes" id="UP000321413">
    <property type="component" value="Unassembled WGS sequence"/>
</dbReference>
<dbReference type="SUPFAM" id="SSF56349">
    <property type="entry name" value="DNA breaking-rejoining enzymes"/>
    <property type="match status" value="1"/>
</dbReference>
<dbReference type="Pfam" id="PF02899">
    <property type="entry name" value="Phage_int_SAM_1"/>
    <property type="match status" value="1"/>
</dbReference>
<dbReference type="InterPro" id="IPR004107">
    <property type="entry name" value="Integrase_SAM-like_N"/>
</dbReference>
<dbReference type="InterPro" id="IPR010998">
    <property type="entry name" value="Integrase_recombinase_N"/>
</dbReference>
<dbReference type="InterPro" id="IPR050090">
    <property type="entry name" value="Tyrosine_recombinase_XerCD"/>
</dbReference>
<dbReference type="Gene3D" id="1.10.443.10">
    <property type="entry name" value="Intergrase catalytic core"/>
    <property type="match status" value="1"/>
</dbReference>
<dbReference type="GO" id="GO:0015074">
    <property type="term" value="P:DNA integration"/>
    <property type="evidence" value="ECO:0007669"/>
    <property type="project" value="UniProtKB-KW"/>
</dbReference>
<name>A0A5C7FPB0_9BURK</name>
<evidence type="ECO:0000256" key="4">
    <source>
        <dbReference type="ARBA" id="ARBA00023172"/>
    </source>
</evidence>
<keyword evidence="1" id="KW-0159">Chromosome partition</keyword>
<evidence type="ECO:0000256" key="5">
    <source>
        <dbReference type="PROSITE-ProRule" id="PRU01248"/>
    </source>
</evidence>
<accession>A0A5C7FPB0</accession>
<reference evidence="8 9" key="1">
    <citation type="submission" date="2019-08" db="EMBL/GenBank/DDBJ databases">
        <title>Massilia golmudensis sp. nov., isolated from sand in the Qinghai-Tibetan Plateau.</title>
        <authorList>
            <person name="Zhang B."/>
        </authorList>
    </citation>
    <scope>NUCLEOTIDE SEQUENCE [LARGE SCALE GENOMIC DNA]</scope>
    <source>
        <strain evidence="8 9">GEM5</strain>
    </source>
</reference>
<dbReference type="Gene3D" id="1.10.150.130">
    <property type="match status" value="1"/>
</dbReference>
<evidence type="ECO:0000313" key="9">
    <source>
        <dbReference type="Proteomes" id="UP000321413"/>
    </source>
</evidence>
<dbReference type="PANTHER" id="PTHR30349:SF81">
    <property type="entry name" value="TYROSINE RECOMBINASE XERC"/>
    <property type="match status" value="1"/>
</dbReference>
<protein>
    <submittedName>
        <fullName evidence="8">Tyrosine-type recombinase/integrase</fullName>
    </submittedName>
</protein>
<dbReference type="GO" id="GO:0006310">
    <property type="term" value="P:DNA recombination"/>
    <property type="evidence" value="ECO:0007669"/>
    <property type="project" value="UniProtKB-KW"/>
</dbReference>
<evidence type="ECO:0000313" key="8">
    <source>
        <dbReference type="EMBL" id="TXF95978.1"/>
    </source>
</evidence>
<sequence>MPVTPPSRGLSVHDFHQLAEVPPALTWFANIDNPQTRRAYQNDVQEFMAFTGLENPEHFRDVSRAHVLAWRRDLERRALSGASIRRKLAALSSLFEALCEANAVQGNPVDGVKRPKIASSEGKTPAIGDHQAHALLHAADLATLRGLRDRALLATLLYHGLRRAELCALRVADIQERRGVRHLQVHGKGSKIRYVPLHPGAADAIAAYLDLAGHGDDKASALFRPVSNNAQSGKSSITPDGVYKLLAGYAKTLQIDVAGFGPHALRATAATNALDHGADIAKVQEWLGHANIATTRVYDRRQSRPEDSPTFKVVYR</sequence>
<keyword evidence="3 5" id="KW-0238">DNA-binding</keyword>
<evidence type="ECO:0000259" key="6">
    <source>
        <dbReference type="PROSITE" id="PS51898"/>
    </source>
</evidence>
<feature type="domain" description="Tyr recombinase" evidence="6">
    <location>
        <begin position="122"/>
        <end position="316"/>
    </location>
</feature>
<proteinExistence type="predicted"/>
<comment type="caution">
    <text evidence="8">The sequence shown here is derived from an EMBL/GenBank/DDBJ whole genome shotgun (WGS) entry which is preliminary data.</text>
</comment>
<dbReference type="PROSITE" id="PS51900">
    <property type="entry name" value="CB"/>
    <property type="match status" value="1"/>
</dbReference>
<organism evidence="8 9">
    <name type="scientific">Massilia arenae</name>
    <dbReference type="NCBI Taxonomy" id="2603288"/>
    <lineage>
        <taxon>Bacteria</taxon>
        <taxon>Pseudomonadati</taxon>
        <taxon>Pseudomonadota</taxon>
        <taxon>Betaproteobacteria</taxon>
        <taxon>Burkholderiales</taxon>
        <taxon>Oxalobacteraceae</taxon>
        <taxon>Telluria group</taxon>
        <taxon>Massilia</taxon>
    </lineage>
</organism>
<gene>
    <name evidence="8" type="ORF">FVD38_25920</name>
</gene>
<dbReference type="PROSITE" id="PS51898">
    <property type="entry name" value="TYR_RECOMBINASE"/>
    <property type="match status" value="1"/>
</dbReference>
<dbReference type="PANTHER" id="PTHR30349">
    <property type="entry name" value="PHAGE INTEGRASE-RELATED"/>
    <property type="match status" value="1"/>
</dbReference>
<evidence type="ECO:0000256" key="2">
    <source>
        <dbReference type="ARBA" id="ARBA00022908"/>
    </source>
</evidence>
<dbReference type="EMBL" id="VPFD01000049">
    <property type="protein sequence ID" value="TXF95978.1"/>
    <property type="molecule type" value="Genomic_DNA"/>
</dbReference>
<dbReference type="Pfam" id="PF00589">
    <property type="entry name" value="Phage_integrase"/>
    <property type="match status" value="1"/>
</dbReference>
<keyword evidence="2" id="KW-0229">DNA integration</keyword>
<dbReference type="InterPro" id="IPR011010">
    <property type="entry name" value="DNA_brk_join_enz"/>
</dbReference>
<dbReference type="InterPro" id="IPR013762">
    <property type="entry name" value="Integrase-like_cat_sf"/>
</dbReference>
<keyword evidence="9" id="KW-1185">Reference proteome</keyword>
<evidence type="ECO:0000256" key="3">
    <source>
        <dbReference type="ARBA" id="ARBA00023125"/>
    </source>
</evidence>
<dbReference type="InterPro" id="IPR044068">
    <property type="entry name" value="CB"/>
</dbReference>